<keyword evidence="2" id="KW-1003">Cell membrane</keyword>
<feature type="domain" description="ABC3 transporter permease C-terminal" evidence="7">
    <location>
        <begin position="291"/>
        <end position="394"/>
    </location>
</feature>
<name>A0ABQ6PP44_9BACT</name>
<evidence type="ECO:0000313" key="9">
    <source>
        <dbReference type="EMBL" id="GMQ29720.1"/>
    </source>
</evidence>
<feature type="transmembrane region" description="Helical" evidence="6">
    <location>
        <begin position="425"/>
        <end position="444"/>
    </location>
</feature>
<evidence type="ECO:0000313" key="10">
    <source>
        <dbReference type="Proteomes" id="UP001338309"/>
    </source>
</evidence>
<feature type="transmembrane region" description="Helical" evidence="6">
    <location>
        <begin position="21"/>
        <end position="41"/>
    </location>
</feature>
<evidence type="ECO:0000256" key="5">
    <source>
        <dbReference type="ARBA" id="ARBA00023136"/>
    </source>
</evidence>
<feature type="domain" description="MacB-like periplasmic core" evidence="8">
    <location>
        <begin position="20"/>
        <end position="246"/>
    </location>
</feature>
<evidence type="ECO:0000256" key="6">
    <source>
        <dbReference type="SAM" id="Phobius"/>
    </source>
</evidence>
<evidence type="ECO:0000256" key="1">
    <source>
        <dbReference type="ARBA" id="ARBA00004651"/>
    </source>
</evidence>
<dbReference type="Proteomes" id="UP001338309">
    <property type="component" value="Unassembled WGS sequence"/>
</dbReference>
<keyword evidence="10" id="KW-1185">Reference proteome</keyword>
<dbReference type="Pfam" id="PF02687">
    <property type="entry name" value="FtsX"/>
    <property type="match status" value="2"/>
</dbReference>
<comment type="subcellular location">
    <subcellularLocation>
        <location evidence="1">Cell membrane</location>
        <topology evidence="1">Multi-pass membrane protein</topology>
    </subcellularLocation>
</comment>
<evidence type="ECO:0000256" key="2">
    <source>
        <dbReference type="ARBA" id="ARBA00022475"/>
    </source>
</evidence>
<dbReference type="InterPro" id="IPR050250">
    <property type="entry name" value="Macrolide_Exporter_MacB"/>
</dbReference>
<comment type="caution">
    <text evidence="9">The sequence shown here is derived from an EMBL/GenBank/DDBJ whole genome shotgun (WGS) entry which is preliminary data.</text>
</comment>
<evidence type="ECO:0000259" key="8">
    <source>
        <dbReference type="Pfam" id="PF12704"/>
    </source>
</evidence>
<accession>A0ABQ6PP44</accession>
<dbReference type="InterPro" id="IPR025857">
    <property type="entry name" value="MacB_PCD"/>
</dbReference>
<dbReference type="PANTHER" id="PTHR30572:SF18">
    <property type="entry name" value="ABC-TYPE MACROLIDE FAMILY EXPORT SYSTEM PERMEASE COMPONENT 2"/>
    <property type="match status" value="1"/>
</dbReference>
<feature type="domain" description="ABC3 transporter permease C-terminal" evidence="7">
    <location>
        <begin position="681"/>
        <end position="794"/>
    </location>
</feature>
<keyword evidence="3 6" id="KW-0812">Transmembrane</keyword>
<evidence type="ECO:0000256" key="3">
    <source>
        <dbReference type="ARBA" id="ARBA00022692"/>
    </source>
</evidence>
<dbReference type="EMBL" id="BTPD01000007">
    <property type="protein sequence ID" value="GMQ29720.1"/>
    <property type="molecule type" value="Genomic_DNA"/>
</dbReference>
<feature type="domain" description="MacB-like periplasmic core" evidence="8">
    <location>
        <begin position="432"/>
        <end position="604"/>
    </location>
</feature>
<dbReference type="InterPro" id="IPR003838">
    <property type="entry name" value="ABC3_permease_C"/>
</dbReference>
<protein>
    <submittedName>
        <fullName evidence="9">ABC transporter permease</fullName>
    </submittedName>
</protein>
<evidence type="ECO:0000256" key="4">
    <source>
        <dbReference type="ARBA" id="ARBA00022989"/>
    </source>
</evidence>
<evidence type="ECO:0000259" key="7">
    <source>
        <dbReference type="Pfam" id="PF02687"/>
    </source>
</evidence>
<feature type="transmembrane region" description="Helical" evidence="6">
    <location>
        <begin position="286"/>
        <end position="314"/>
    </location>
</feature>
<keyword evidence="4 6" id="KW-1133">Transmembrane helix</keyword>
<organism evidence="9 10">
    <name type="scientific">Algoriphagus confluentis</name>
    <dbReference type="NCBI Taxonomy" id="1697556"/>
    <lineage>
        <taxon>Bacteria</taxon>
        <taxon>Pseudomonadati</taxon>
        <taxon>Bacteroidota</taxon>
        <taxon>Cytophagia</taxon>
        <taxon>Cytophagales</taxon>
        <taxon>Cyclobacteriaceae</taxon>
        <taxon>Algoriphagus</taxon>
    </lineage>
</organism>
<dbReference type="PANTHER" id="PTHR30572">
    <property type="entry name" value="MEMBRANE COMPONENT OF TRANSPORTER-RELATED"/>
    <property type="match status" value="1"/>
</dbReference>
<feature type="transmembrane region" description="Helical" evidence="6">
    <location>
        <begin position="761"/>
        <end position="784"/>
    </location>
</feature>
<feature type="transmembrane region" description="Helical" evidence="6">
    <location>
        <begin position="379"/>
        <end position="404"/>
    </location>
</feature>
<feature type="transmembrane region" description="Helical" evidence="6">
    <location>
        <begin position="678"/>
        <end position="702"/>
    </location>
</feature>
<gene>
    <name evidence="9" type="ORF">Aconfl_23630</name>
</gene>
<feature type="transmembrane region" description="Helical" evidence="6">
    <location>
        <begin position="730"/>
        <end position="749"/>
    </location>
</feature>
<sequence>MLKNYFKIAFRNLLKRRLFSFVNILGLVLGLFCFLILQAFVVSEFSYNDFHAKKDRIYRLVVQEGSGEYETYLAPGYAGVIESNFAQVEAADRFAGYIGGGLVAIPGTDLAFKESAVGFVEGDFFNTFSFGLVRGTGDLEKPFTAVLTKTLAEKYFGTSDALGKAISLSNQFGKADFIITGVLDEIPAPSDLVGDIFLSIHTLERPDYRKGNGWADPNGLESGFVNMFLLIKEGESPESLAAQMTDFIRQNPNAKEDQIFLQPLEEIHLGSGISDPMPKTSSMGSVLVFLAMAVLILLIAFVNYLNLSSANLLTRIKEIRMRKVMGAFSWQLAQQFMVETLLLVGTSLGFALVLFQLLSPLASELLGKPIAENLWGQPWAIGMLAMITLAAAAFSGGYVVILSGQFERNSRLRFSSKDRQWGRKALVVFQFVISIGIILCTLVIRDQLSYMQSQPLGMELTQRVIVEGPEDFQGDKAGKMDAFRQRLLAQSFVQGLAGSNSLPGYSYNFSAAGITPSVPRPEDKDYNYSMFIIDDQFIPTYGIEVLAGRSFNRGEAEANWNNLRKVMLNAKAARQLGFESPEAAVGQSILWGEPFEVVGVIADYHHMSLREEISPMILLAAEASGYFTLILDNANMAAQIGEIEKIYKEVFPGNPFTYSFLDEIYGRQYQQELQLSQAFSVAGALAILISCLGLFGLSAYAVQQRTKEIGIRKVLGASTQSLLNLISKDFLILVGIAIVFAVPLAWYVMQSWQADFPYRAGLSWLTFVWAGLGSMGIALLTVGFQALKAAWSNPVESIRNE</sequence>
<feature type="transmembrane region" description="Helical" evidence="6">
    <location>
        <begin position="335"/>
        <end position="359"/>
    </location>
</feature>
<reference evidence="9 10" key="1">
    <citation type="submission" date="2023-08" db="EMBL/GenBank/DDBJ databases">
        <title>Draft genome sequence of Algoriphagus confluentis.</title>
        <authorList>
            <person name="Takatani N."/>
            <person name="Hosokawa M."/>
            <person name="Sawabe T."/>
        </authorList>
    </citation>
    <scope>NUCLEOTIDE SEQUENCE [LARGE SCALE GENOMIC DNA]</scope>
    <source>
        <strain evidence="9 10">NBRC 111222</strain>
    </source>
</reference>
<proteinExistence type="predicted"/>
<dbReference type="Pfam" id="PF12704">
    <property type="entry name" value="MacB_PCD"/>
    <property type="match status" value="2"/>
</dbReference>
<keyword evidence="5 6" id="KW-0472">Membrane</keyword>
<dbReference type="RefSeq" id="WP_338224439.1">
    <property type="nucleotide sequence ID" value="NZ_BTPD01000007.1"/>
</dbReference>